<feature type="domain" description="Nitroreductase" evidence="5">
    <location>
        <begin position="8"/>
        <end position="162"/>
    </location>
</feature>
<keyword evidence="7" id="KW-1185">Reference proteome</keyword>
<keyword evidence="2" id="KW-0285">Flavoprotein</keyword>
<gene>
    <name evidence="6" type="ORF">FFV09_10215</name>
</gene>
<evidence type="ECO:0000313" key="7">
    <source>
        <dbReference type="Proteomes" id="UP000316968"/>
    </source>
</evidence>
<evidence type="ECO:0000313" key="6">
    <source>
        <dbReference type="EMBL" id="QDH21192.1"/>
    </source>
</evidence>
<dbReference type="Gene3D" id="3.40.109.10">
    <property type="entry name" value="NADH Oxidase"/>
    <property type="match status" value="1"/>
</dbReference>
<evidence type="ECO:0000256" key="3">
    <source>
        <dbReference type="ARBA" id="ARBA00022643"/>
    </source>
</evidence>
<dbReference type="AlphaFoldDB" id="A0A4Y6UU35"/>
<comment type="similarity">
    <text evidence="1">Belongs to the flavin oxidoreductase frp family.</text>
</comment>
<name>A0A4Y6UU35_SACBS</name>
<evidence type="ECO:0000259" key="5">
    <source>
        <dbReference type="Pfam" id="PF00881"/>
    </source>
</evidence>
<dbReference type="KEGG" id="saca:FFV09_10215"/>
<dbReference type="SUPFAM" id="SSF55469">
    <property type="entry name" value="FMN-dependent nitroreductase-like"/>
    <property type="match status" value="1"/>
</dbReference>
<reference evidence="6 7" key="1">
    <citation type="submission" date="2019-06" db="EMBL/GenBank/DDBJ databases">
        <title>Saccharibacillus brassicae sp. nov., an endophytic bacterium isolated from Chinese cabbage seeds (Brassica pekinensis).</title>
        <authorList>
            <person name="Jiang L."/>
            <person name="Lee J."/>
            <person name="Kim S.W."/>
        </authorList>
    </citation>
    <scope>NUCLEOTIDE SEQUENCE [LARGE SCALE GENOMIC DNA]</scope>
    <source>
        <strain evidence="7">KCTC 43072 / ATSA2</strain>
    </source>
</reference>
<dbReference type="PANTHER" id="PTHR43425">
    <property type="entry name" value="OXYGEN-INSENSITIVE NADPH NITROREDUCTASE"/>
    <property type="match status" value="1"/>
</dbReference>
<sequence>MEFNDVIHGHRSIRQYEDREVSQDVLDEILNAGIRASSSGNMQSYSIVVTRDKELRKKLYTPHMDQSMVLDAPVLLTFCADFNRMRRWLELNDAPVHFDNFMSFMIGAIDATLASQNCALAAENAGLGICYMGSTLANCDQIGELLNLPPNVVPVVGYSLGYPAESPAVRDRLPQQGLVHYEQYEDYTDERILDIYAERNEKGWQRYMDVPQLKEMTERLGLQNLAQIYTIAKYTKESHLGYSQTVLDYLDKQNFMRNDESN</sequence>
<evidence type="ECO:0000256" key="1">
    <source>
        <dbReference type="ARBA" id="ARBA00008366"/>
    </source>
</evidence>
<dbReference type="InterPro" id="IPR029479">
    <property type="entry name" value="Nitroreductase"/>
</dbReference>
<keyword evidence="4" id="KW-0560">Oxidoreductase</keyword>
<dbReference type="InterPro" id="IPR016446">
    <property type="entry name" value="Flavin_OxRdtase_Frp"/>
</dbReference>
<dbReference type="Proteomes" id="UP000316968">
    <property type="component" value="Chromosome"/>
</dbReference>
<dbReference type="InterPro" id="IPR000415">
    <property type="entry name" value="Nitroreductase-like"/>
</dbReference>
<evidence type="ECO:0000256" key="4">
    <source>
        <dbReference type="ARBA" id="ARBA00023002"/>
    </source>
</evidence>
<dbReference type="PANTHER" id="PTHR43425:SF2">
    <property type="entry name" value="OXYGEN-INSENSITIVE NADPH NITROREDUCTASE"/>
    <property type="match status" value="1"/>
</dbReference>
<dbReference type="Pfam" id="PF00881">
    <property type="entry name" value="Nitroreductase"/>
    <property type="match status" value="1"/>
</dbReference>
<accession>A0A4Y6UU35</accession>
<protein>
    <submittedName>
        <fullName evidence="6">NADPH-dependent oxidoreductase</fullName>
    </submittedName>
</protein>
<evidence type="ECO:0000256" key="2">
    <source>
        <dbReference type="ARBA" id="ARBA00022630"/>
    </source>
</evidence>
<dbReference type="RefSeq" id="WP_141447739.1">
    <property type="nucleotide sequence ID" value="NZ_CBCSAZ010000002.1"/>
</dbReference>
<dbReference type="EMBL" id="CP041217">
    <property type="protein sequence ID" value="QDH21192.1"/>
    <property type="molecule type" value="Genomic_DNA"/>
</dbReference>
<dbReference type="GO" id="GO:0016491">
    <property type="term" value="F:oxidoreductase activity"/>
    <property type="evidence" value="ECO:0007669"/>
    <property type="project" value="UniProtKB-KW"/>
</dbReference>
<keyword evidence="3" id="KW-0288">FMN</keyword>
<proteinExistence type="inferred from homology"/>
<organism evidence="6 7">
    <name type="scientific">Saccharibacillus brassicae</name>
    <dbReference type="NCBI Taxonomy" id="2583377"/>
    <lineage>
        <taxon>Bacteria</taxon>
        <taxon>Bacillati</taxon>
        <taxon>Bacillota</taxon>
        <taxon>Bacilli</taxon>
        <taxon>Bacillales</taxon>
        <taxon>Paenibacillaceae</taxon>
        <taxon>Saccharibacillus</taxon>
    </lineage>
</organism>
<dbReference type="OrthoDB" id="9775805at2"/>